<organism evidence="3 4">
    <name type="scientific">Pseudomyxococcus hansupus</name>
    <dbReference type="NCBI Taxonomy" id="1297742"/>
    <lineage>
        <taxon>Bacteria</taxon>
        <taxon>Pseudomonadati</taxon>
        <taxon>Myxococcota</taxon>
        <taxon>Myxococcia</taxon>
        <taxon>Myxococcales</taxon>
        <taxon>Cystobacterineae</taxon>
        <taxon>Myxococcaceae</taxon>
        <taxon>Pseudomyxococcus</taxon>
    </lineage>
</organism>
<dbReference type="EMBL" id="CP012109">
    <property type="protein sequence ID" value="AKQ68459.1"/>
    <property type="molecule type" value="Genomic_DNA"/>
</dbReference>
<protein>
    <recommendedName>
        <fullName evidence="5">Lipoprotein</fullName>
    </recommendedName>
</protein>
<reference evidence="3 4" key="1">
    <citation type="journal article" date="2016" name="PLoS ONE">
        <title>Complete Genome Sequence and Comparative Genomics of a Novel Myxobacterium Myxococcus hansupus.</title>
        <authorList>
            <person name="Sharma G."/>
            <person name="Narwani T."/>
            <person name="Subramanian S."/>
        </authorList>
    </citation>
    <scope>NUCLEOTIDE SEQUENCE [LARGE SCALE GENOMIC DNA]</scope>
    <source>
        <strain evidence="4">mixupus</strain>
    </source>
</reference>
<dbReference type="Proteomes" id="UP000009026">
    <property type="component" value="Chromosome"/>
</dbReference>
<keyword evidence="4" id="KW-1185">Reference proteome</keyword>
<dbReference type="PROSITE" id="PS51257">
    <property type="entry name" value="PROKAR_LIPOPROTEIN"/>
    <property type="match status" value="1"/>
</dbReference>
<feature type="region of interest" description="Disordered" evidence="1">
    <location>
        <begin position="338"/>
        <end position="371"/>
    </location>
</feature>
<dbReference type="PATRIC" id="fig|1297742.4.peg.5458"/>
<feature type="chain" id="PRO_5005212194" description="Lipoprotein" evidence="2">
    <location>
        <begin position="28"/>
        <end position="371"/>
    </location>
</feature>
<gene>
    <name evidence="3" type="ORF">A176_005371</name>
</gene>
<evidence type="ECO:0000256" key="2">
    <source>
        <dbReference type="SAM" id="SignalP"/>
    </source>
</evidence>
<evidence type="ECO:0000313" key="4">
    <source>
        <dbReference type="Proteomes" id="UP000009026"/>
    </source>
</evidence>
<dbReference type="KEGG" id="mym:A176_005371"/>
<dbReference type="AlphaFoldDB" id="A0A0H4X043"/>
<evidence type="ECO:0008006" key="5">
    <source>
        <dbReference type="Google" id="ProtNLM"/>
    </source>
</evidence>
<sequence length="371" mass="39156">MNPMRDFVKARSLAAGFLLASALGGCASDAPPPVDTGSDAPIADLPERQGTVSGLLYDPEAFFIHMLTFPTEPGQEDMAPPPALFDGIPYLVFSAIPGAQVRLSAPGLPDVSSGPSAFTGHWQVNGVAVSDGLPYIAQAIPPAEGVTLIPGAPFPLPPADYFPTRTLRPIQVNVTECSSQTALMVGNTGGLDAVAQYLTMEGTETTVADLLDPAKTGGVVLFWVHAPSFYYDYFLIPQDSVAAESSAGQVIPLMWAPPEGFPGQSPMGFFAMPGPVSFLGYFALVLPPGHTEPVTVSFTDVYEPEEGEEPGPFGPRPLPIPPAIVEPHPGVSVQRVFAFPNMAPPPPDPLEDPGLPPMDESWRCVPPFPEE</sequence>
<proteinExistence type="predicted"/>
<feature type="signal peptide" evidence="2">
    <location>
        <begin position="1"/>
        <end position="27"/>
    </location>
</feature>
<evidence type="ECO:0000313" key="3">
    <source>
        <dbReference type="EMBL" id="AKQ68459.1"/>
    </source>
</evidence>
<name>A0A0H4X043_9BACT</name>
<accession>A0A0H4X043</accession>
<evidence type="ECO:0000256" key="1">
    <source>
        <dbReference type="SAM" id="MobiDB-lite"/>
    </source>
</evidence>
<dbReference type="STRING" id="1297742.A176_005371"/>
<keyword evidence="2" id="KW-0732">Signal</keyword>